<reference evidence="1" key="1">
    <citation type="journal article" date="2020" name="New Phytol.">
        <title>Comparative genomics reveals dynamic genome evolution in host specialist ectomycorrhizal fungi.</title>
        <authorList>
            <person name="Lofgren L.A."/>
            <person name="Nguyen N.H."/>
            <person name="Vilgalys R."/>
            <person name="Ruytinx J."/>
            <person name="Liao H.L."/>
            <person name="Branco S."/>
            <person name="Kuo A."/>
            <person name="LaButti K."/>
            <person name="Lipzen A."/>
            <person name="Andreopoulos W."/>
            <person name="Pangilinan J."/>
            <person name="Riley R."/>
            <person name="Hundley H."/>
            <person name="Na H."/>
            <person name="Barry K."/>
            <person name="Grigoriev I.V."/>
            <person name="Stajich J.E."/>
            <person name="Kennedy P.G."/>
        </authorList>
    </citation>
    <scope>NUCLEOTIDE SEQUENCE</scope>
    <source>
        <strain evidence="1">MN1</strain>
    </source>
</reference>
<evidence type="ECO:0000313" key="2">
    <source>
        <dbReference type="Proteomes" id="UP000807769"/>
    </source>
</evidence>
<organism evidence="1 2">
    <name type="scientific">Suillus subaureus</name>
    <dbReference type="NCBI Taxonomy" id="48587"/>
    <lineage>
        <taxon>Eukaryota</taxon>
        <taxon>Fungi</taxon>
        <taxon>Dikarya</taxon>
        <taxon>Basidiomycota</taxon>
        <taxon>Agaricomycotina</taxon>
        <taxon>Agaricomycetes</taxon>
        <taxon>Agaricomycetidae</taxon>
        <taxon>Boletales</taxon>
        <taxon>Suillineae</taxon>
        <taxon>Suillaceae</taxon>
        <taxon>Suillus</taxon>
    </lineage>
</organism>
<gene>
    <name evidence="1" type="ORF">BJ212DRAFT_1261375</name>
</gene>
<keyword evidence="2" id="KW-1185">Reference proteome</keyword>
<accession>A0A9P7ELP6</accession>
<feature type="non-terminal residue" evidence="1">
    <location>
        <position position="124"/>
    </location>
</feature>
<protein>
    <submittedName>
        <fullName evidence="1">Uncharacterized protein</fullName>
    </submittedName>
</protein>
<comment type="caution">
    <text evidence="1">The sequence shown here is derived from an EMBL/GenBank/DDBJ whole genome shotgun (WGS) entry which is preliminary data.</text>
</comment>
<dbReference type="OrthoDB" id="2691046at2759"/>
<proteinExistence type="predicted"/>
<sequence length="124" mass="14023">INNSNFCKMIHMKRTLCHKYKQAKNGITKSEKAFNRLDEAAPADSKTEWLASERITQSNRINDPAAMDIYEINIKKALSKKEIELRLLEEGNVCNAAPACRSVVTWISMGLAFEEAQIPLLIEV</sequence>
<evidence type="ECO:0000313" key="1">
    <source>
        <dbReference type="EMBL" id="KAG1824792.1"/>
    </source>
</evidence>
<dbReference type="EMBL" id="JABBWG010000003">
    <property type="protein sequence ID" value="KAG1824792.1"/>
    <property type="molecule type" value="Genomic_DNA"/>
</dbReference>
<dbReference type="AlphaFoldDB" id="A0A9P7ELP6"/>
<dbReference type="RefSeq" id="XP_041198509.1">
    <property type="nucleotide sequence ID" value="XM_041330176.1"/>
</dbReference>
<dbReference type="GeneID" id="64624193"/>
<dbReference type="Proteomes" id="UP000807769">
    <property type="component" value="Unassembled WGS sequence"/>
</dbReference>
<name>A0A9P7ELP6_9AGAM</name>